<comment type="similarity">
    <text evidence="1 2">Belongs to the anti-sigma-factor antagonist family.</text>
</comment>
<dbReference type="InterPro" id="IPR002645">
    <property type="entry name" value="STAS_dom"/>
</dbReference>
<evidence type="ECO:0000313" key="5">
    <source>
        <dbReference type="Proteomes" id="UP000674234"/>
    </source>
</evidence>
<name>A0A940WVF6_9ACTN</name>
<dbReference type="EMBL" id="JAFCNB010000027">
    <property type="protein sequence ID" value="MBP2708120.1"/>
    <property type="molecule type" value="Genomic_DNA"/>
</dbReference>
<evidence type="ECO:0000313" key="4">
    <source>
        <dbReference type="EMBL" id="MBP2708120.1"/>
    </source>
</evidence>
<evidence type="ECO:0000256" key="2">
    <source>
        <dbReference type="RuleBase" id="RU003749"/>
    </source>
</evidence>
<dbReference type="PANTHER" id="PTHR33495">
    <property type="entry name" value="ANTI-SIGMA FACTOR ANTAGONIST TM_1081-RELATED-RELATED"/>
    <property type="match status" value="1"/>
</dbReference>
<proteinExistence type="inferred from homology"/>
<keyword evidence="5" id="KW-1185">Reference proteome</keyword>
<organism evidence="4 5">
    <name type="scientific">Microbispora oryzae</name>
    <dbReference type="NCBI Taxonomy" id="2806554"/>
    <lineage>
        <taxon>Bacteria</taxon>
        <taxon>Bacillati</taxon>
        <taxon>Actinomycetota</taxon>
        <taxon>Actinomycetes</taxon>
        <taxon>Streptosporangiales</taxon>
        <taxon>Streptosporangiaceae</taxon>
        <taxon>Microbispora</taxon>
    </lineage>
</organism>
<dbReference type="SUPFAM" id="SSF52091">
    <property type="entry name" value="SpoIIaa-like"/>
    <property type="match status" value="1"/>
</dbReference>
<reference evidence="4" key="1">
    <citation type="submission" date="2021-02" db="EMBL/GenBank/DDBJ databases">
        <title>Draft genome sequence of Microbispora sp. RL4-1S isolated from rice leaves in Thailand.</title>
        <authorList>
            <person name="Muangham S."/>
            <person name="Duangmal K."/>
        </authorList>
    </citation>
    <scope>NUCLEOTIDE SEQUENCE</scope>
    <source>
        <strain evidence="4">RL4-1S</strain>
    </source>
</reference>
<comment type="caution">
    <text evidence="4">The sequence shown here is derived from an EMBL/GenBank/DDBJ whole genome shotgun (WGS) entry which is preliminary data.</text>
</comment>
<dbReference type="PROSITE" id="PS50801">
    <property type="entry name" value="STAS"/>
    <property type="match status" value="1"/>
</dbReference>
<dbReference type="Gene3D" id="3.30.750.24">
    <property type="entry name" value="STAS domain"/>
    <property type="match status" value="1"/>
</dbReference>
<dbReference type="RefSeq" id="WP_210159384.1">
    <property type="nucleotide sequence ID" value="NZ_JAFCNB010000027.1"/>
</dbReference>
<sequence length="128" mass="13227">MDQERAESSAPSLSLSVHLRGDVVVVAMSGQLDMMSAASLRACLADAIRRSSPPRVVVDAEELTFCDSTGVSVLMGALPAIGAAGGRMALSGVRGRLGRILRITGLAAELAVHPTVDDAAAYLTRLPL</sequence>
<dbReference type="NCBIfam" id="TIGR00377">
    <property type="entry name" value="ant_ant_sig"/>
    <property type="match status" value="1"/>
</dbReference>
<evidence type="ECO:0000259" key="3">
    <source>
        <dbReference type="PROSITE" id="PS50801"/>
    </source>
</evidence>
<feature type="domain" description="STAS" evidence="3">
    <location>
        <begin position="13"/>
        <end position="123"/>
    </location>
</feature>
<dbReference type="CDD" id="cd07043">
    <property type="entry name" value="STAS_anti-anti-sigma_factors"/>
    <property type="match status" value="1"/>
</dbReference>
<dbReference type="Proteomes" id="UP000674234">
    <property type="component" value="Unassembled WGS sequence"/>
</dbReference>
<protein>
    <recommendedName>
        <fullName evidence="2">Anti-sigma factor antagonist</fullName>
    </recommendedName>
</protein>
<dbReference type="GO" id="GO:0043856">
    <property type="term" value="F:anti-sigma factor antagonist activity"/>
    <property type="evidence" value="ECO:0007669"/>
    <property type="project" value="InterPro"/>
</dbReference>
<dbReference type="InterPro" id="IPR003658">
    <property type="entry name" value="Anti-sigma_ant"/>
</dbReference>
<dbReference type="InterPro" id="IPR036513">
    <property type="entry name" value="STAS_dom_sf"/>
</dbReference>
<dbReference type="AlphaFoldDB" id="A0A940WVF6"/>
<dbReference type="PANTHER" id="PTHR33495:SF2">
    <property type="entry name" value="ANTI-SIGMA FACTOR ANTAGONIST TM_1081-RELATED"/>
    <property type="match status" value="1"/>
</dbReference>
<dbReference type="Pfam" id="PF01740">
    <property type="entry name" value="STAS"/>
    <property type="match status" value="1"/>
</dbReference>
<evidence type="ECO:0000256" key="1">
    <source>
        <dbReference type="ARBA" id="ARBA00009013"/>
    </source>
</evidence>
<gene>
    <name evidence="4" type="ORF">JOL79_30510</name>
</gene>
<accession>A0A940WVF6</accession>